<accession>A0A0J6WSF7</accession>
<gene>
    <name evidence="2" type="ORF">AB840_08250</name>
</gene>
<evidence type="ECO:0000259" key="1">
    <source>
        <dbReference type="Pfam" id="PF01261"/>
    </source>
</evidence>
<dbReference type="SUPFAM" id="SSF51658">
    <property type="entry name" value="Xylose isomerase-like"/>
    <property type="match status" value="1"/>
</dbReference>
<dbReference type="STRING" id="39029.BSR42_13145"/>
<dbReference type="RefSeq" id="WP_048514359.1">
    <property type="nucleotide sequence ID" value="NZ_FUXD01000012.1"/>
</dbReference>
<evidence type="ECO:0000313" key="2">
    <source>
        <dbReference type="EMBL" id="KMO86445.1"/>
    </source>
</evidence>
<dbReference type="PATRIC" id="fig|1122219.3.peg.1342"/>
<evidence type="ECO:0000313" key="3">
    <source>
        <dbReference type="Proteomes" id="UP000036503"/>
    </source>
</evidence>
<dbReference type="Gene3D" id="3.20.20.150">
    <property type="entry name" value="Divalent-metal-dependent TIM barrel enzymes"/>
    <property type="match status" value="1"/>
</dbReference>
<feature type="domain" description="Xylose isomerase-like TIM barrel" evidence="1">
    <location>
        <begin position="23"/>
        <end position="236"/>
    </location>
</feature>
<dbReference type="InParanoid" id="A0A0J6WSF7"/>
<comment type="caution">
    <text evidence="2">The sequence shown here is derived from an EMBL/GenBank/DDBJ whole genome shotgun (WGS) entry which is preliminary data.</text>
</comment>
<dbReference type="AlphaFoldDB" id="A0A0J6WSF7"/>
<proteinExistence type="predicted"/>
<dbReference type="Proteomes" id="UP000036503">
    <property type="component" value="Unassembled WGS sequence"/>
</dbReference>
<name>A0A0J6WSF7_9FIRM</name>
<reference evidence="2 3" key="1">
    <citation type="submission" date="2015-06" db="EMBL/GenBank/DDBJ databases">
        <title>Draft genome sequence of beer spoilage bacterium Megasphaera cerevisiae type strain 20462.</title>
        <authorList>
            <person name="Kutumbaka K."/>
            <person name="Pasmowitz J."/>
            <person name="Mategko J."/>
            <person name="Reyes D."/>
            <person name="Friedrich A."/>
            <person name="Han S."/>
            <person name="Martens-Habbena W."/>
            <person name="Neal-McKinney J."/>
            <person name="Janagama H.K."/>
            <person name="Nadala C."/>
            <person name="Samadpour M."/>
        </authorList>
    </citation>
    <scope>NUCLEOTIDE SEQUENCE [LARGE SCALE GENOMIC DNA]</scope>
    <source>
        <strain evidence="2 3">DSM 20462</strain>
    </source>
</reference>
<protein>
    <recommendedName>
        <fullName evidence="1">Xylose isomerase-like TIM barrel domain-containing protein</fullName>
    </recommendedName>
</protein>
<keyword evidence="3" id="KW-1185">Reference proteome</keyword>
<dbReference type="Pfam" id="PF01261">
    <property type="entry name" value="AP_endonuc_2"/>
    <property type="match status" value="1"/>
</dbReference>
<dbReference type="InterPro" id="IPR036237">
    <property type="entry name" value="Xyl_isomerase-like_sf"/>
</dbReference>
<sequence>MVPILASSTLMWNASLKEMFCQIVENGLAGMEFWAQHFFYQEYDETEYVRLAGQYPMQTVIHSCSWDLNLSSVNEGIRQTSVKEVIASMELARKLGASEITVHPGHMTTTCCRSECAVIMYDSFQEIAGASVRLGIPVSLEIMEKTPKEFVTDIEVMQEVTRDLFDFFSYTLDVAHCDNEEEALYILDHLPSISKLHISNRQGSRYHTPLSDGDYDFVSLLPVLCAYGLPMVVEGYDPGRYFHVLHQNIAFLQSQGGI</sequence>
<dbReference type="EMBL" id="LEKT01000023">
    <property type="protein sequence ID" value="KMO86445.1"/>
    <property type="molecule type" value="Genomic_DNA"/>
</dbReference>
<dbReference type="OrthoDB" id="110795at2"/>
<dbReference type="InterPro" id="IPR013022">
    <property type="entry name" value="Xyl_isomerase-like_TIM-brl"/>
</dbReference>
<organism evidence="2 3">
    <name type="scientific">Megasphaera cerevisiae DSM 20462</name>
    <dbReference type="NCBI Taxonomy" id="1122219"/>
    <lineage>
        <taxon>Bacteria</taxon>
        <taxon>Bacillati</taxon>
        <taxon>Bacillota</taxon>
        <taxon>Negativicutes</taxon>
        <taxon>Veillonellales</taxon>
        <taxon>Veillonellaceae</taxon>
        <taxon>Megasphaera</taxon>
    </lineage>
</organism>